<dbReference type="SUPFAM" id="SSF47384">
    <property type="entry name" value="Homodimeric domain of signal transducing histidine kinase"/>
    <property type="match status" value="1"/>
</dbReference>
<dbReference type="FunFam" id="3.30.565.10:FF:000006">
    <property type="entry name" value="Sensor histidine kinase WalK"/>
    <property type="match status" value="1"/>
</dbReference>
<dbReference type="PRINTS" id="PR00344">
    <property type="entry name" value="BCTRLSENSOR"/>
</dbReference>
<dbReference type="InterPro" id="IPR003594">
    <property type="entry name" value="HATPase_dom"/>
</dbReference>
<dbReference type="CDD" id="cd06225">
    <property type="entry name" value="HAMP"/>
    <property type="match status" value="1"/>
</dbReference>
<dbReference type="EMBL" id="CP002360">
    <property type="protein sequence ID" value="AEE96684.1"/>
    <property type="molecule type" value="Genomic_DNA"/>
</dbReference>
<dbReference type="HOGENOM" id="CLU_000445_89_6_9"/>
<dbReference type="SUPFAM" id="SSF158472">
    <property type="entry name" value="HAMP domain-like"/>
    <property type="match status" value="1"/>
</dbReference>
<dbReference type="CDD" id="cd00082">
    <property type="entry name" value="HisKA"/>
    <property type="match status" value="1"/>
</dbReference>
<dbReference type="GO" id="GO:0000155">
    <property type="term" value="F:phosphorelay sensor kinase activity"/>
    <property type="evidence" value="ECO:0007669"/>
    <property type="project" value="InterPro"/>
</dbReference>
<dbReference type="InterPro" id="IPR004358">
    <property type="entry name" value="Sig_transdc_His_kin-like_C"/>
</dbReference>
<evidence type="ECO:0000256" key="12">
    <source>
        <dbReference type="ARBA" id="ARBA00023012"/>
    </source>
</evidence>
<keyword evidence="12" id="KW-0902">Two-component regulatory system</keyword>
<dbReference type="FunFam" id="1.10.287.130:FF:000001">
    <property type="entry name" value="Two-component sensor histidine kinase"/>
    <property type="match status" value="1"/>
</dbReference>
<dbReference type="InterPro" id="IPR003661">
    <property type="entry name" value="HisK_dim/P_dom"/>
</dbReference>
<dbReference type="OrthoDB" id="9796330at2"/>
<dbReference type="CDD" id="cd00075">
    <property type="entry name" value="HATPase"/>
    <property type="match status" value="1"/>
</dbReference>
<keyword evidence="18" id="KW-1185">Reference proteome</keyword>
<dbReference type="PROSITE" id="PS50885">
    <property type="entry name" value="HAMP"/>
    <property type="match status" value="1"/>
</dbReference>
<dbReference type="InterPro" id="IPR005467">
    <property type="entry name" value="His_kinase_dom"/>
</dbReference>
<accession>F3ZYE2</accession>
<evidence type="ECO:0000256" key="2">
    <source>
        <dbReference type="ARBA" id="ARBA00004651"/>
    </source>
</evidence>
<dbReference type="PANTHER" id="PTHR45528:SF1">
    <property type="entry name" value="SENSOR HISTIDINE KINASE CPXA"/>
    <property type="match status" value="1"/>
</dbReference>
<dbReference type="Pfam" id="PF00672">
    <property type="entry name" value="HAMP"/>
    <property type="match status" value="1"/>
</dbReference>
<dbReference type="eggNOG" id="COG3850">
    <property type="taxonomic scope" value="Bacteria"/>
</dbReference>
<dbReference type="RefSeq" id="WP_013781113.1">
    <property type="nucleotide sequence ID" value="NC_015520.1"/>
</dbReference>
<evidence type="ECO:0000256" key="10">
    <source>
        <dbReference type="ARBA" id="ARBA00022840"/>
    </source>
</evidence>
<evidence type="ECO:0000256" key="4">
    <source>
        <dbReference type="ARBA" id="ARBA00022475"/>
    </source>
</evidence>
<evidence type="ECO:0000256" key="1">
    <source>
        <dbReference type="ARBA" id="ARBA00000085"/>
    </source>
</evidence>
<dbReference type="Gene3D" id="6.10.340.10">
    <property type="match status" value="1"/>
</dbReference>
<dbReference type="AlphaFoldDB" id="F3ZYE2"/>
<evidence type="ECO:0000256" key="14">
    <source>
        <dbReference type="SAM" id="Phobius"/>
    </source>
</evidence>
<gene>
    <name evidence="17" type="ordered locus">Mahau_1494</name>
</gene>
<evidence type="ECO:0000256" key="8">
    <source>
        <dbReference type="ARBA" id="ARBA00022741"/>
    </source>
</evidence>
<dbReference type="GO" id="GO:0005524">
    <property type="term" value="F:ATP binding"/>
    <property type="evidence" value="ECO:0007669"/>
    <property type="project" value="UniProtKB-KW"/>
</dbReference>
<evidence type="ECO:0000256" key="6">
    <source>
        <dbReference type="ARBA" id="ARBA00022679"/>
    </source>
</evidence>
<keyword evidence="6" id="KW-0808">Transferase</keyword>
<evidence type="ECO:0000256" key="11">
    <source>
        <dbReference type="ARBA" id="ARBA00022989"/>
    </source>
</evidence>
<feature type="transmembrane region" description="Helical" evidence="14">
    <location>
        <begin position="21"/>
        <end position="43"/>
    </location>
</feature>
<evidence type="ECO:0000256" key="7">
    <source>
        <dbReference type="ARBA" id="ARBA00022692"/>
    </source>
</evidence>
<comment type="catalytic activity">
    <reaction evidence="1">
        <text>ATP + protein L-histidine = ADP + protein N-phospho-L-histidine.</text>
        <dbReference type="EC" id="2.7.13.3"/>
    </reaction>
</comment>
<feature type="domain" description="Histidine kinase" evidence="15">
    <location>
        <begin position="264"/>
        <end position="479"/>
    </location>
</feature>
<evidence type="ECO:0000313" key="18">
    <source>
        <dbReference type="Proteomes" id="UP000008457"/>
    </source>
</evidence>
<keyword evidence="4" id="KW-1003">Cell membrane</keyword>
<evidence type="ECO:0000259" key="15">
    <source>
        <dbReference type="PROSITE" id="PS50109"/>
    </source>
</evidence>
<dbReference type="Pfam" id="PF00512">
    <property type="entry name" value="HisKA"/>
    <property type="match status" value="1"/>
</dbReference>
<protein>
    <recommendedName>
        <fullName evidence="3">histidine kinase</fullName>
        <ecNumber evidence="3">2.7.13.3</ecNumber>
    </recommendedName>
</protein>
<dbReference type="InterPro" id="IPR003660">
    <property type="entry name" value="HAMP_dom"/>
</dbReference>
<dbReference type="Gene3D" id="3.30.565.10">
    <property type="entry name" value="Histidine kinase-like ATPase, C-terminal domain"/>
    <property type="match status" value="1"/>
</dbReference>
<dbReference type="SMART" id="SM00388">
    <property type="entry name" value="HisKA"/>
    <property type="match status" value="1"/>
</dbReference>
<dbReference type="Pfam" id="PF02518">
    <property type="entry name" value="HATPase_c"/>
    <property type="match status" value="1"/>
</dbReference>
<dbReference type="eggNOG" id="COG5002">
    <property type="taxonomic scope" value="Bacteria"/>
</dbReference>
<keyword evidence="10" id="KW-0067">ATP-binding</keyword>
<evidence type="ECO:0000313" key="17">
    <source>
        <dbReference type="EMBL" id="AEE96684.1"/>
    </source>
</evidence>
<reference evidence="17 18" key="2">
    <citation type="journal article" date="2011" name="Stand. Genomic Sci.">
        <title>Complete genome sequence of Mahella australiensis type strain (50-1 BON).</title>
        <authorList>
            <person name="Sikorski J."/>
            <person name="Teshima H."/>
            <person name="Nolan M."/>
            <person name="Lucas S."/>
            <person name="Hammon N."/>
            <person name="Deshpande S."/>
            <person name="Cheng J.F."/>
            <person name="Pitluck S."/>
            <person name="Liolios K."/>
            <person name="Pagani I."/>
            <person name="Ivanova N."/>
            <person name="Huntemann M."/>
            <person name="Mavromatis K."/>
            <person name="Ovchinikova G."/>
            <person name="Pati A."/>
            <person name="Tapia R."/>
            <person name="Han C."/>
            <person name="Goodwin L."/>
            <person name="Chen A."/>
            <person name="Palaniappan K."/>
            <person name="Land M."/>
            <person name="Hauser L."/>
            <person name="Ngatchou-Djao O.D."/>
            <person name="Rohde M."/>
            <person name="Pukall R."/>
            <person name="Spring S."/>
            <person name="Abt B."/>
            <person name="Goker M."/>
            <person name="Detter J.C."/>
            <person name="Woyke T."/>
            <person name="Bristow J."/>
            <person name="Markowitz V."/>
            <person name="Hugenholtz P."/>
            <person name="Eisen J.A."/>
            <person name="Kyrpides N.C."/>
            <person name="Klenk H.P."/>
            <person name="Lapidus A."/>
        </authorList>
    </citation>
    <scope>NUCLEOTIDE SEQUENCE [LARGE SCALE GENOMIC DNA]</scope>
    <source>
        <strain evidence="18">DSM 15567 / CIP 107919 / 50-1 BON</strain>
    </source>
</reference>
<dbReference type="PROSITE" id="PS50109">
    <property type="entry name" value="HIS_KIN"/>
    <property type="match status" value="1"/>
</dbReference>
<evidence type="ECO:0000256" key="5">
    <source>
        <dbReference type="ARBA" id="ARBA00022553"/>
    </source>
</evidence>
<keyword evidence="8" id="KW-0547">Nucleotide-binding</keyword>
<keyword evidence="11 14" id="KW-1133">Transmembrane helix</keyword>
<dbReference type="Gene3D" id="1.10.287.130">
    <property type="match status" value="1"/>
</dbReference>
<feature type="transmembrane region" description="Helical" evidence="14">
    <location>
        <begin position="183"/>
        <end position="202"/>
    </location>
</feature>
<proteinExistence type="predicted"/>
<name>F3ZYE2_MAHA5</name>
<keyword evidence="9 17" id="KW-0418">Kinase</keyword>
<dbReference type="Proteomes" id="UP000008457">
    <property type="component" value="Chromosome"/>
</dbReference>
<dbReference type="InterPro" id="IPR036890">
    <property type="entry name" value="HATPase_C_sf"/>
</dbReference>
<dbReference type="SUPFAM" id="SSF55874">
    <property type="entry name" value="ATPase domain of HSP90 chaperone/DNA topoisomerase II/histidine kinase"/>
    <property type="match status" value="1"/>
</dbReference>
<dbReference type="SMART" id="SM00387">
    <property type="entry name" value="HATPase_c"/>
    <property type="match status" value="1"/>
</dbReference>
<keyword evidence="13 14" id="KW-0472">Membrane</keyword>
<feature type="domain" description="HAMP" evidence="16">
    <location>
        <begin position="204"/>
        <end position="256"/>
    </location>
</feature>
<dbReference type="KEGG" id="mas:Mahau_1494"/>
<dbReference type="InterPro" id="IPR036097">
    <property type="entry name" value="HisK_dim/P_sf"/>
</dbReference>
<dbReference type="InterPro" id="IPR050398">
    <property type="entry name" value="HssS/ArlS-like"/>
</dbReference>
<keyword evidence="5" id="KW-0597">Phosphoprotein</keyword>
<dbReference type="EC" id="2.7.13.3" evidence="3"/>
<evidence type="ECO:0000256" key="9">
    <source>
        <dbReference type="ARBA" id="ARBA00022777"/>
    </source>
</evidence>
<evidence type="ECO:0000259" key="16">
    <source>
        <dbReference type="PROSITE" id="PS50885"/>
    </source>
</evidence>
<evidence type="ECO:0000256" key="13">
    <source>
        <dbReference type="ARBA" id="ARBA00023136"/>
    </source>
</evidence>
<keyword evidence="7 14" id="KW-0812">Transmembrane</keyword>
<comment type="subcellular location">
    <subcellularLocation>
        <location evidence="2">Cell membrane</location>
        <topology evidence="2">Multi-pass membrane protein</topology>
    </subcellularLocation>
</comment>
<dbReference type="SMART" id="SM00304">
    <property type="entry name" value="HAMP"/>
    <property type="match status" value="1"/>
</dbReference>
<sequence length="479" mass="54542">MKLNSKKTAFGGIRSIFNKLMLAYLIAMLIMLIMMSLLMSNFLRDYYLNQKEQQLLDGGQDINQLAAQYLLGYIDEKYLNFALRTVDKTVNASIWFVDNRGYVWAESGFLDNSWRGVQLTGEDVKKVLSGETITKIGKFDDRFSTPMLTVGMPIKMGRLIMGAVFMHSPLYEINMALESAYRFIWLSLLISASVATILIYWISQRISQPLIEMSDIAKSMSKGDFSQKATVSSKDEVGQLATSFNKMAEALENLEDMRRGFVSSVSHELKSPLTSIRGFVQGILDGTIPTEEQTQYLTIVLEETDRLNKIIKELLELSRMESSQFQLAMSNFDVNELIRRVLLKQEKRIEQKELDVQIDFEQDRCMVEADKDRIEEVLINLIDNAIKFTPEKGRLIVSTRVEGNKVYISVSDSGIGISEEDMPHIWERFYTADKSRASGSTGLGLSIVKRIIEQHRQSIWVKSIPGKGTTFTFTLNHIE</sequence>
<dbReference type="GO" id="GO:0005886">
    <property type="term" value="C:plasma membrane"/>
    <property type="evidence" value="ECO:0007669"/>
    <property type="project" value="UniProtKB-SubCell"/>
</dbReference>
<reference evidence="18" key="1">
    <citation type="submission" date="2010-11" db="EMBL/GenBank/DDBJ databases">
        <title>The complete genome of Mahella australiensis DSM 15567.</title>
        <authorList>
            <consortium name="US DOE Joint Genome Institute (JGI-PGF)"/>
            <person name="Lucas S."/>
            <person name="Copeland A."/>
            <person name="Lapidus A."/>
            <person name="Bruce D."/>
            <person name="Goodwin L."/>
            <person name="Pitluck S."/>
            <person name="Kyrpides N."/>
            <person name="Mavromatis K."/>
            <person name="Pagani I."/>
            <person name="Ivanova N."/>
            <person name="Teshima H."/>
            <person name="Brettin T."/>
            <person name="Detter J.C."/>
            <person name="Han C."/>
            <person name="Tapia R."/>
            <person name="Land M."/>
            <person name="Hauser L."/>
            <person name="Markowitz V."/>
            <person name="Cheng J.-F."/>
            <person name="Hugenholtz P."/>
            <person name="Woyke T."/>
            <person name="Wu D."/>
            <person name="Spring S."/>
            <person name="Pukall R."/>
            <person name="Steenblock K."/>
            <person name="Schneider S."/>
            <person name="Klenk H.-P."/>
            <person name="Eisen J.A."/>
        </authorList>
    </citation>
    <scope>NUCLEOTIDE SEQUENCE [LARGE SCALE GENOMIC DNA]</scope>
    <source>
        <strain evidence="18">DSM 15567 / CIP 107919 / 50-1 BON</strain>
    </source>
</reference>
<organism evidence="17 18">
    <name type="scientific">Mahella australiensis (strain DSM 15567 / CIP 107919 / 50-1 BON)</name>
    <dbReference type="NCBI Taxonomy" id="697281"/>
    <lineage>
        <taxon>Bacteria</taxon>
        <taxon>Bacillati</taxon>
        <taxon>Bacillota</taxon>
        <taxon>Clostridia</taxon>
        <taxon>Thermoanaerobacterales</taxon>
        <taxon>Thermoanaerobacterales Family IV. Incertae Sedis</taxon>
        <taxon>Mahella</taxon>
    </lineage>
</organism>
<dbReference type="PANTHER" id="PTHR45528">
    <property type="entry name" value="SENSOR HISTIDINE KINASE CPXA"/>
    <property type="match status" value="1"/>
</dbReference>
<dbReference type="STRING" id="697281.Mahau_1494"/>
<evidence type="ECO:0000256" key="3">
    <source>
        <dbReference type="ARBA" id="ARBA00012438"/>
    </source>
</evidence>